<gene>
    <name evidence="4 6" type="primary">bamB</name>
    <name evidence="6" type="ORF">EVA97_01150</name>
</gene>
<dbReference type="PANTHER" id="PTHR34512">
    <property type="entry name" value="CELL SURFACE PROTEIN"/>
    <property type="match status" value="1"/>
</dbReference>
<dbReference type="NCBIfam" id="TIGR03300">
    <property type="entry name" value="assembly_YfgL"/>
    <property type="match status" value="1"/>
</dbReference>
<dbReference type="PANTHER" id="PTHR34512:SF30">
    <property type="entry name" value="OUTER MEMBRANE PROTEIN ASSEMBLY FACTOR BAMB"/>
    <property type="match status" value="1"/>
</dbReference>
<keyword evidence="4" id="KW-0564">Palmitate</keyword>
<dbReference type="GO" id="GO:0051205">
    <property type="term" value="P:protein insertion into membrane"/>
    <property type="evidence" value="ECO:0007669"/>
    <property type="project" value="UniProtKB-UniRule"/>
</dbReference>
<dbReference type="Gene3D" id="2.130.10.10">
    <property type="entry name" value="YVTN repeat-like/Quinoprotein amine dehydrogenase"/>
    <property type="match status" value="1"/>
</dbReference>
<evidence type="ECO:0000256" key="1">
    <source>
        <dbReference type="ARBA" id="ARBA00022729"/>
    </source>
</evidence>
<dbReference type="PROSITE" id="PS51257">
    <property type="entry name" value="PROKAR_LIPOPROTEIN"/>
    <property type="match status" value="1"/>
</dbReference>
<keyword evidence="1 4" id="KW-0732">Signal</keyword>
<dbReference type="SMART" id="SM00564">
    <property type="entry name" value="PQQ"/>
    <property type="match status" value="6"/>
</dbReference>
<dbReference type="SUPFAM" id="SSF50998">
    <property type="entry name" value="Quinoprotein alcohol dehydrogenase-like"/>
    <property type="match status" value="1"/>
</dbReference>
<dbReference type="EMBL" id="SHBJ01000005">
    <property type="protein sequence ID" value="RZO28963.1"/>
    <property type="molecule type" value="Genomic_DNA"/>
</dbReference>
<evidence type="ECO:0000313" key="7">
    <source>
        <dbReference type="Proteomes" id="UP000315283"/>
    </source>
</evidence>
<dbReference type="GO" id="GO:0009279">
    <property type="term" value="C:cell outer membrane"/>
    <property type="evidence" value="ECO:0007669"/>
    <property type="project" value="UniProtKB-SubCell"/>
</dbReference>
<evidence type="ECO:0000259" key="5">
    <source>
        <dbReference type="Pfam" id="PF13360"/>
    </source>
</evidence>
<evidence type="ECO:0000256" key="3">
    <source>
        <dbReference type="ARBA" id="ARBA00023237"/>
    </source>
</evidence>
<accession>A0A520N664</accession>
<comment type="subcellular location">
    <subcellularLocation>
        <location evidence="4">Cell outer membrane</location>
        <topology evidence="4">Lipid-anchor</topology>
    </subcellularLocation>
</comment>
<evidence type="ECO:0000313" key="6">
    <source>
        <dbReference type="EMBL" id="RZO28963.1"/>
    </source>
</evidence>
<dbReference type="HAMAP" id="MF_00923">
    <property type="entry name" value="OM_assembly_BamB"/>
    <property type="match status" value="1"/>
</dbReference>
<comment type="caution">
    <text evidence="6">The sequence shown here is derived from an EMBL/GenBank/DDBJ whole genome shotgun (WGS) entry which is preliminary data.</text>
</comment>
<evidence type="ECO:0000256" key="4">
    <source>
        <dbReference type="HAMAP-Rule" id="MF_00923"/>
    </source>
</evidence>
<name>A0A520N664_9GAMM</name>
<evidence type="ECO:0000256" key="2">
    <source>
        <dbReference type="ARBA" id="ARBA00023136"/>
    </source>
</evidence>
<organism evidence="6 7">
    <name type="scientific">SAR86 cluster bacterium</name>
    <dbReference type="NCBI Taxonomy" id="2030880"/>
    <lineage>
        <taxon>Bacteria</taxon>
        <taxon>Pseudomonadati</taxon>
        <taxon>Pseudomonadota</taxon>
        <taxon>Gammaproteobacteria</taxon>
        <taxon>SAR86 cluster</taxon>
    </lineage>
</organism>
<comment type="similarity">
    <text evidence="4">Belongs to the BamB family.</text>
</comment>
<comment type="function">
    <text evidence="4">Part of the outer membrane protein assembly complex, which is involved in assembly and insertion of beta-barrel proteins into the outer membrane.</text>
</comment>
<dbReference type="InterPro" id="IPR015943">
    <property type="entry name" value="WD40/YVTN_repeat-like_dom_sf"/>
</dbReference>
<comment type="subunit">
    <text evidence="4">Part of the Bam complex.</text>
</comment>
<keyword evidence="4" id="KW-0449">Lipoprotein</keyword>
<protein>
    <recommendedName>
        <fullName evidence="4">Outer membrane protein assembly factor BamB</fullName>
    </recommendedName>
</protein>
<keyword evidence="2 4" id="KW-0472">Membrane</keyword>
<keyword evidence="3 4" id="KW-0998">Cell outer membrane</keyword>
<dbReference type="GO" id="GO:0043165">
    <property type="term" value="P:Gram-negative-bacterium-type cell outer membrane assembly"/>
    <property type="evidence" value="ECO:0007669"/>
    <property type="project" value="UniProtKB-UniRule"/>
</dbReference>
<dbReference type="InterPro" id="IPR002372">
    <property type="entry name" value="PQQ_rpt_dom"/>
</dbReference>
<feature type="domain" description="Pyrrolo-quinoline quinone repeat" evidence="5">
    <location>
        <begin position="84"/>
        <end position="312"/>
    </location>
</feature>
<sequence length="386" mass="42329">MNKKSLHFFAILQIVFILSSCSSLQGLKFWETDEVDPDEPKELSSYENQKDISIIWNLSFDGENEIGNFEPGFSSQNLFFADSEGTLSSISLKSGEKEWSTELNFLASGTAAGFGILVVADVDGNVIALDQKDGSQLWSTNVKGEILSKSVIDTQIVVVKSGSGELIGLNRVTGEIEWSYRSKLPPLTVRGSSSPVLSDDKIFVSFDNGRLGVFDINSGFPLWDGAISYASGTSELDNLIDGDSSPVIEGGLVYTTNYQGNLNIFDIAQKRSVWTSETSSFYSPVIMRGLLIVADANSTIKSFSLSSLEESWLNEDYLNRGLSNPVSYKGSLVVGDFEGYIHIIDPLNGKTIGRKKLSRKPIKSIFTRSNSLYVIDEAFNLFSVNI</sequence>
<proteinExistence type="inferred from homology"/>
<dbReference type="Pfam" id="PF13360">
    <property type="entry name" value="PQQ_2"/>
    <property type="match status" value="1"/>
</dbReference>
<dbReference type="InterPro" id="IPR018391">
    <property type="entry name" value="PQQ_b-propeller_rpt"/>
</dbReference>
<dbReference type="AlphaFoldDB" id="A0A520N664"/>
<dbReference type="InterPro" id="IPR017687">
    <property type="entry name" value="BamB"/>
</dbReference>
<dbReference type="InterPro" id="IPR011047">
    <property type="entry name" value="Quinoprotein_ADH-like_sf"/>
</dbReference>
<dbReference type="Proteomes" id="UP000315283">
    <property type="component" value="Unassembled WGS sequence"/>
</dbReference>
<reference evidence="6 7" key="1">
    <citation type="submission" date="2019-02" db="EMBL/GenBank/DDBJ databases">
        <title>Prokaryotic population dynamics and viral predation in marine succession experiment using metagenomics: the confinement effect.</title>
        <authorList>
            <person name="Haro-Moreno J.M."/>
            <person name="Rodriguez-Valera F."/>
            <person name="Lopez-Perez M."/>
        </authorList>
    </citation>
    <scope>NUCLEOTIDE SEQUENCE [LARGE SCALE GENOMIC DNA]</scope>
    <source>
        <strain evidence="6">MED-G164</strain>
    </source>
</reference>